<keyword evidence="1" id="KW-1133">Transmembrane helix</keyword>
<gene>
    <name evidence="2" type="ORF">MCOR_43380</name>
</gene>
<reference evidence="2 3" key="1">
    <citation type="submission" date="2020-06" db="EMBL/GenBank/DDBJ databases">
        <authorList>
            <person name="Li R."/>
            <person name="Bekaert M."/>
        </authorList>
    </citation>
    <scope>NUCLEOTIDE SEQUENCE [LARGE SCALE GENOMIC DNA]</scope>
    <source>
        <strain evidence="3">wild</strain>
    </source>
</reference>
<name>A0A6J8DR12_MYTCO</name>
<sequence>MVADWMERNCGIFHFDGTTVGRRFLGSKFENEDANDTFQENVNKQKTNNDFITQLLNYCITHSKRSKTKAYQHVEVSTISSIEVPNSCTHDEFIKSIESTYVYTVILAIGVGFVYAIRRRDVYGTPLRSKDTEQVSYTPARTDDLEELRKGIICDGIEYTFELRFFSTSTTV</sequence>
<evidence type="ECO:0000256" key="1">
    <source>
        <dbReference type="SAM" id="Phobius"/>
    </source>
</evidence>
<keyword evidence="1" id="KW-0812">Transmembrane</keyword>
<feature type="transmembrane region" description="Helical" evidence="1">
    <location>
        <begin position="100"/>
        <end position="118"/>
    </location>
</feature>
<dbReference type="EMBL" id="CACVKT020007731">
    <property type="protein sequence ID" value="CAC5410177.1"/>
    <property type="molecule type" value="Genomic_DNA"/>
</dbReference>
<protein>
    <submittedName>
        <fullName evidence="2">Uncharacterized protein</fullName>
    </submittedName>
</protein>
<organism evidence="2 3">
    <name type="scientific">Mytilus coruscus</name>
    <name type="common">Sea mussel</name>
    <dbReference type="NCBI Taxonomy" id="42192"/>
    <lineage>
        <taxon>Eukaryota</taxon>
        <taxon>Metazoa</taxon>
        <taxon>Spiralia</taxon>
        <taxon>Lophotrochozoa</taxon>
        <taxon>Mollusca</taxon>
        <taxon>Bivalvia</taxon>
        <taxon>Autobranchia</taxon>
        <taxon>Pteriomorphia</taxon>
        <taxon>Mytilida</taxon>
        <taxon>Mytiloidea</taxon>
        <taxon>Mytilidae</taxon>
        <taxon>Mytilinae</taxon>
        <taxon>Mytilus</taxon>
    </lineage>
</organism>
<keyword evidence="3" id="KW-1185">Reference proteome</keyword>
<evidence type="ECO:0000313" key="2">
    <source>
        <dbReference type="EMBL" id="CAC5410177.1"/>
    </source>
</evidence>
<evidence type="ECO:0000313" key="3">
    <source>
        <dbReference type="Proteomes" id="UP000507470"/>
    </source>
</evidence>
<accession>A0A6J8DR12</accession>
<dbReference type="AlphaFoldDB" id="A0A6J8DR12"/>
<proteinExistence type="predicted"/>
<dbReference type="Proteomes" id="UP000507470">
    <property type="component" value="Unassembled WGS sequence"/>
</dbReference>
<keyword evidence="1" id="KW-0472">Membrane</keyword>